<gene>
    <name evidence="1" type="ORF">QUW44_00185</name>
</gene>
<comment type="caution">
    <text evidence="1">The sequence shown here is derived from an EMBL/GenBank/DDBJ whole genome shotgun (WGS) entry which is preliminary data.</text>
</comment>
<proteinExistence type="predicted"/>
<protein>
    <submittedName>
        <fullName evidence="1">Uncharacterized protein</fullName>
    </submittedName>
</protein>
<keyword evidence="2" id="KW-1185">Reference proteome</keyword>
<evidence type="ECO:0000313" key="1">
    <source>
        <dbReference type="EMBL" id="MDM8265592.1"/>
    </source>
</evidence>
<organism evidence="1 2">
    <name type="scientific">Limosilactobacillus pontis</name>
    <dbReference type="NCBI Taxonomy" id="35787"/>
    <lineage>
        <taxon>Bacteria</taxon>
        <taxon>Bacillati</taxon>
        <taxon>Bacillota</taxon>
        <taxon>Bacilli</taxon>
        <taxon>Lactobacillales</taxon>
        <taxon>Lactobacillaceae</taxon>
        <taxon>Limosilactobacillus</taxon>
    </lineage>
</organism>
<name>A0ABT7UX54_9LACO</name>
<accession>A0ABT7UX54</accession>
<sequence length="134" mass="15005">MATQPAMTNAFRVKNICETKKVLELTGFKDVKHKYLYPFILTQMKGFGRMNFDDILAKLDQTTNLLQALDDELSLTLDHVGTKSLTTSEARAIAYEIRRDKGTIETLLAVARDSVIDSTKQLSAYNEAKGGEDE</sequence>
<evidence type="ECO:0000313" key="2">
    <source>
        <dbReference type="Proteomes" id="UP001529343"/>
    </source>
</evidence>
<dbReference type="Proteomes" id="UP001529343">
    <property type="component" value="Unassembled WGS sequence"/>
</dbReference>
<dbReference type="EMBL" id="JAUDDW010000001">
    <property type="protein sequence ID" value="MDM8265592.1"/>
    <property type="molecule type" value="Genomic_DNA"/>
</dbReference>
<reference evidence="2" key="1">
    <citation type="submission" date="2023-06" db="EMBL/GenBank/DDBJ databases">
        <title>Identification and characterization of horizontal gene transfer across gut microbiota members of farm animals based on homology search.</title>
        <authorList>
            <person name="Zeman M."/>
            <person name="Kubasova T."/>
            <person name="Jahodarova E."/>
            <person name="Nykrynova M."/>
            <person name="Rychlik I."/>
        </authorList>
    </citation>
    <scope>NUCLEOTIDE SEQUENCE [LARGE SCALE GENOMIC DNA]</scope>
    <source>
        <strain evidence="2">161_Gplus</strain>
    </source>
</reference>